<evidence type="ECO:0000313" key="4">
    <source>
        <dbReference type="Proteomes" id="UP000189670"/>
    </source>
</evidence>
<gene>
    <name evidence="3" type="ORF">OMM_06276</name>
</gene>
<dbReference type="InterPro" id="IPR036291">
    <property type="entry name" value="NAD(P)-bd_dom_sf"/>
</dbReference>
<dbReference type="CDD" id="cd08955">
    <property type="entry name" value="KR_2_FAS_SDR_x"/>
    <property type="match status" value="1"/>
</dbReference>
<protein>
    <recommendedName>
        <fullName evidence="2">Ketoreductase domain-containing protein</fullName>
    </recommendedName>
</protein>
<evidence type="ECO:0000313" key="3">
    <source>
        <dbReference type="EMBL" id="ETR74505.1"/>
    </source>
</evidence>
<comment type="caution">
    <text evidence="3">The sequence shown here is derived from an EMBL/GenBank/DDBJ whole genome shotgun (WGS) entry which is preliminary data.</text>
</comment>
<sequence>MFPLYLQIKQKSDSNNILFCVFQTLDIENSPEKQGYRLNSFHIIVAANVLHATKDMNQTISHVSKLLAPGGILVLIEGTHQRRWVDLIFGMLDGWWLFTEDPARESHPLLTIPMWKNLLNENGFQQISSIQLEKEEHALFPQAVIIAQKQEIQKTDDTPVWLIFADSNGIGEKISRHFESNNRPFKLIFTGSSFDTIDENKFNIDSSNPQDYFKLLNEISQPIAGILYLWSFDKLEDELITSNINNQLLSSCGGLLYLVQALSKKDFKTPPSLWLITNDSQYVSNEQTTVNVIGAPLWGLGRVIQLEHPEFNCKLVDIENISNKQISTLLFEYLNNQDNEPIVAFRGEKRYVARLSKCPIIENKPLIQFKSKTTYLITGGLGSIGLIVAQWLADNGAGNIVLLGRSIPDEYAINIIENLNDKGVKVSVINVDIGNISELQNVIKTIKQDMPQLRGIIHCAGIFGSGVIASQNWNHFKLVFQAKVIGTWNLHYLTKDLDLDFL</sequence>
<dbReference type="PANTHER" id="PTHR45681">
    <property type="entry name" value="POLYKETIDE SYNTHASE 44-RELATED"/>
    <property type="match status" value="1"/>
</dbReference>
<name>A0A1V1PII8_9BACT</name>
<dbReference type="AlphaFoldDB" id="A0A1V1PII8"/>
<dbReference type="CDD" id="cd02440">
    <property type="entry name" value="AdoMet_MTases"/>
    <property type="match status" value="1"/>
</dbReference>
<feature type="domain" description="Ketoreductase" evidence="2">
    <location>
        <begin position="373"/>
        <end position="502"/>
    </location>
</feature>
<organism evidence="3 4">
    <name type="scientific">Candidatus Magnetoglobus multicellularis str. Araruama</name>
    <dbReference type="NCBI Taxonomy" id="890399"/>
    <lineage>
        <taxon>Bacteria</taxon>
        <taxon>Pseudomonadati</taxon>
        <taxon>Thermodesulfobacteriota</taxon>
        <taxon>Desulfobacteria</taxon>
        <taxon>Desulfobacterales</taxon>
        <taxon>Desulfobacteraceae</taxon>
        <taxon>Candidatus Magnetoglobus</taxon>
    </lineage>
</organism>
<accession>A0A1V1PII8</accession>
<dbReference type="SUPFAM" id="SSF51735">
    <property type="entry name" value="NAD(P)-binding Rossmann-fold domains"/>
    <property type="match status" value="2"/>
</dbReference>
<dbReference type="InterPro" id="IPR049490">
    <property type="entry name" value="C883_1060-like_KR_N"/>
</dbReference>
<reference evidence="4" key="1">
    <citation type="submission" date="2012-11" db="EMBL/GenBank/DDBJ databases">
        <authorList>
            <person name="Lucero-Rivera Y.E."/>
            <person name="Tovar-Ramirez D."/>
        </authorList>
    </citation>
    <scope>NUCLEOTIDE SEQUENCE [LARGE SCALE GENOMIC DNA]</scope>
    <source>
        <strain evidence="4">Araruama</strain>
    </source>
</reference>
<dbReference type="Proteomes" id="UP000189670">
    <property type="component" value="Unassembled WGS sequence"/>
</dbReference>
<dbReference type="GO" id="GO:0016740">
    <property type="term" value="F:transferase activity"/>
    <property type="evidence" value="ECO:0007669"/>
    <property type="project" value="UniProtKB-KW"/>
</dbReference>
<dbReference type="Pfam" id="PF21394">
    <property type="entry name" value="Beta-ketacyl_N"/>
    <property type="match status" value="1"/>
</dbReference>
<dbReference type="SMART" id="SM00822">
    <property type="entry name" value="PKS_KR"/>
    <property type="match status" value="1"/>
</dbReference>
<proteinExistence type="predicted"/>
<keyword evidence="1" id="KW-0808">Transferase</keyword>
<dbReference type="SUPFAM" id="SSF53335">
    <property type="entry name" value="S-adenosyl-L-methionine-dependent methyltransferases"/>
    <property type="match status" value="1"/>
</dbReference>
<dbReference type="EMBL" id="ATBP01000005">
    <property type="protein sequence ID" value="ETR74505.1"/>
    <property type="molecule type" value="Genomic_DNA"/>
</dbReference>
<evidence type="ECO:0000256" key="1">
    <source>
        <dbReference type="ARBA" id="ARBA00022679"/>
    </source>
</evidence>
<dbReference type="InterPro" id="IPR013968">
    <property type="entry name" value="PKS_KR"/>
</dbReference>
<dbReference type="Pfam" id="PF08242">
    <property type="entry name" value="Methyltransf_12"/>
    <property type="match status" value="1"/>
</dbReference>
<dbReference type="Gene3D" id="3.40.50.150">
    <property type="entry name" value="Vaccinia Virus protein VP39"/>
    <property type="match status" value="1"/>
</dbReference>
<evidence type="ECO:0000259" key="2">
    <source>
        <dbReference type="SMART" id="SM00822"/>
    </source>
</evidence>
<dbReference type="InterPro" id="IPR050444">
    <property type="entry name" value="Polyketide_Synthase"/>
</dbReference>
<dbReference type="PANTHER" id="PTHR45681:SF6">
    <property type="entry name" value="POLYKETIDE SYNTHASE 37"/>
    <property type="match status" value="1"/>
</dbReference>
<dbReference type="InterPro" id="IPR029063">
    <property type="entry name" value="SAM-dependent_MTases_sf"/>
</dbReference>
<dbReference type="Gene3D" id="3.40.50.720">
    <property type="entry name" value="NAD(P)-binding Rossmann-like Domain"/>
    <property type="match status" value="1"/>
</dbReference>
<dbReference type="Pfam" id="PF08659">
    <property type="entry name" value="KR"/>
    <property type="match status" value="1"/>
</dbReference>
<dbReference type="InterPro" id="IPR057326">
    <property type="entry name" value="KR_dom"/>
</dbReference>
<dbReference type="InterPro" id="IPR013217">
    <property type="entry name" value="Methyltransf_12"/>
</dbReference>